<dbReference type="Proteomes" id="UP001244207">
    <property type="component" value="Unassembled WGS sequence"/>
</dbReference>
<organism evidence="1 2">
    <name type="scientific">Glomerella acutata</name>
    <name type="common">Colletotrichum acutatum</name>
    <dbReference type="NCBI Taxonomy" id="27357"/>
    <lineage>
        <taxon>Eukaryota</taxon>
        <taxon>Fungi</taxon>
        <taxon>Dikarya</taxon>
        <taxon>Ascomycota</taxon>
        <taxon>Pezizomycotina</taxon>
        <taxon>Sordariomycetes</taxon>
        <taxon>Hypocreomycetidae</taxon>
        <taxon>Glomerellales</taxon>
        <taxon>Glomerellaceae</taxon>
        <taxon>Colletotrichum</taxon>
        <taxon>Colletotrichum acutatum species complex</taxon>
    </lineage>
</organism>
<comment type="caution">
    <text evidence="1">The sequence shown here is derived from an EMBL/GenBank/DDBJ whole genome shotgun (WGS) entry which is preliminary data.</text>
</comment>
<feature type="non-terminal residue" evidence="1">
    <location>
        <position position="1"/>
    </location>
</feature>
<evidence type="ECO:0000313" key="2">
    <source>
        <dbReference type="Proteomes" id="UP001244207"/>
    </source>
</evidence>
<dbReference type="RefSeq" id="XP_060357208.1">
    <property type="nucleotide sequence ID" value="XM_060506798.1"/>
</dbReference>
<accession>A0AAD8U4H1</accession>
<reference evidence="1" key="1">
    <citation type="submission" date="2021-12" db="EMBL/GenBank/DDBJ databases">
        <title>Comparative genomics, transcriptomics and evolutionary studies reveal genomic signatures of adaptation to plant cell wall in hemibiotrophic fungi.</title>
        <authorList>
            <consortium name="DOE Joint Genome Institute"/>
            <person name="Baroncelli R."/>
            <person name="Diaz J.F."/>
            <person name="Benocci T."/>
            <person name="Peng M."/>
            <person name="Battaglia E."/>
            <person name="Haridas S."/>
            <person name="Andreopoulos W."/>
            <person name="Labutti K."/>
            <person name="Pangilinan J."/>
            <person name="Floch G.L."/>
            <person name="Makela M.R."/>
            <person name="Henrissat B."/>
            <person name="Grigoriev I.V."/>
            <person name="Crouch J.A."/>
            <person name="De Vries R.P."/>
            <person name="Sukno S.A."/>
            <person name="Thon M.R."/>
        </authorList>
    </citation>
    <scope>NUCLEOTIDE SEQUENCE</scope>
    <source>
        <strain evidence="1">CBS 112980</strain>
    </source>
</reference>
<evidence type="ECO:0000313" key="1">
    <source>
        <dbReference type="EMBL" id="KAK1702946.1"/>
    </source>
</evidence>
<gene>
    <name evidence="1" type="ORF">BDZ83DRAFT_595487</name>
</gene>
<dbReference type="GeneID" id="85390697"/>
<dbReference type="EMBL" id="JAHMHS010000296">
    <property type="protein sequence ID" value="KAK1702946.1"/>
    <property type="molecule type" value="Genomic_DNA"/>
</dbReference>
<dbReference type="AlphaFoldDB" id="A0AAD8U4H1"/>
<proteinExistence type="predicted"/>
<name>A0AAD8U4H1_GLOAC</name>
<keyword evidence="2" id="KW-1185">Reference proteome</keyword>
<protein>
    <submittedName>
        <fullName evidence="1">Uncharacterized protein</fullName>
    </submittedName>
</protein>
<sequence>WELTELADLFVARVRLHAPWGHPCILWTCDSWQTFAKHRCKKYDNRYSRPFTLLVHNKFILRPTANQGPSFVRVAHYMAAAIAWRPDLSNALRDKIVGRLVDEMQRYKKFYQHMFLKDKGIISRRKEWLDKSGR</sequence>